<dbReference type="InterPro" id="IPR041617">
    <property type="entry name" value="TPR_MalT"/>
</dbReference>
<dbReference type="KEGG" id="cnc:CNE_BB1p08630"/>
<evidence type="ECO:0000259" key="4">
    <source>
        <dbReference type="PROSITE" id="PS50043"/>
    </source>
</evidence>
<dbReference type="PANTHER" id="PTHR44688">
    <property type="entry name" value="DNA-BINDING TRANSCRIPTIONAL ACTIVATOR DEVR_DOSR"/>
    <property type="match status" value="1"/>
</dbReference>
<dbReference type="AlphaFoldDB" id="F8GU73"/>
<geneLocation type="plasmid" evidence="5 6">
    <name>pBB1</name>
</geneLocation>
<dbReference type="Proteomes" id="UP000006798">
    <property type="component" value="Plasmid pBB1"/>
</dbReference>
<organism evidence="5 6">
    <name type="scientific">Cupriavidus necator (strain ATCC 43291 / DSM 13513 / CCUG 52238 / LMG 8453 / N-1)</name>
    <name type="common">Ralstonia eutropha</name>
    <dbReference type="NCBI Taxonomy" id="1042878"/>
    <lineage>
        <taxon>Bacteria</taxon>
        <taxon>Pseudomonadati</taxon>
        <taxon>Pseudomonadota</taxon>
        <taxon>Betaproteobacteria</taxon>
        <taxon>Burkholderiales</taxon>
        <taxon>Burkholderiaceae</taxon>
        <taxon>Cupriavidus</taxon>
    </lineage>
</organism>
<dbReference type="SUPFAM" id="SSF48452">
    <property type="entry name" value="TPR-like"/>
    <property type="match status" value="1"/>
</dbReference>
<dbReference type="Pfam" id="PF17874">
    <property type="entry name" value="TPR_MalT"/>
    <property type="match status" value="1"/>
</dbReference>
<dbReference type="Gene3D" id="1.10.10.10">
    <property type="entry name" value="Winged helix-like DNA-binding domain superfamily/Winged helix DNA-binding domain"/>
    <property type="match status" value="1"/>
</dbReference>
<dbReference type="Pfam" id="PF25873">
    <property type="entry name" value="WHD_MalT"/>
    <property type="match status" value="1"/>
</dbReference>
<dbReference type="InterPro" id="IPR036388">
    <property type="entry name" value="WH-like_DNA-bd_sf"/>
</dbReference>
<feature type="domain" description="HTH luxR-type" evidence="4">
    <location>
        <begin position="830"/>
        <end position="895"/>
    </location>
</feature>
<dbReference type="InterPro" id="IPR000792">
    <property type="entry name" value="Tscrpt_reg_LuxR_C"/>
</dbReference>
<accession>F8GU73</accession>
<dbReference type="InterPro" id="IPR016032">
    <property type="entry name" value="Sig_transdc_resp-reg_C-effctor"/>
</dbReference>
<dbReference type="GO" id="GO:0006355">
    <property type="term" value="P:regulation of DNA-templated transcription"/>
    <property type="evidence" value="ECO:0007669"/>
    <property type="project" value="InterPro"/>
</dbReference>
<dbReference type="PRINTS" id="PR00038">
    <property type="entry name" value="HTHLUXR"/>
</dbReference>
<keyword evidence="1" id="KW-0805">Transcription regulation</keyword>
<dbReference type="HOGENOM" id="CLU_006325_2_0_4"/>
<keyword evidence="5" id="KW-0614">Plasmid</keyword>
<dbReference type="SMART" id="SM00421">
    <property type="entry name" value="HTH_LUXR"/>
    <property type="match status" value="1"/>
</dbReference>
<dbReference type="GO" id="GO:0003677">
    <property type="term" value="F:DNA binding"/>
    <property type="evidence" value="ECO:0007669"/>
    <property type="project" value="UniProtKB-KW"/>
</dbReference>
<evidence type="ECO:0000256" key="2">
    <source>
        <dbReference type="ARBA" id="ARBA00023125"/>
    </source>
</evidence>
<dbReference type="SUPFAM" id="SSF52540">
    <property type="entry name" value="P-loop containing nucleoside triphosphate hydrolases"/>
    <property type="match status" value="1"/>
</dbReference>
<dbReference type="PANTHER" id="PTHR44688:SF16">
    <property type="entry name" value="DNA-BINDING TRANSCRIPTIONAL ACTIVATOR DEVR_DOSR"/>
    <property type="match status" value="1"/>
</dbReference>
<dbReference type="GeneID" id="34311685"/>
<name>F8GU73_CUPNN</name>
<dbReference type="PROSITE" id="PS50043">
    <property type="entry name" value="HTH_LUXR_2"/>
    <property type="match status" value="1"/>
</dbReference>
<evidence type="ECO:0000313" key="5">
    <source>
        <dbReference type="EMBL" id="AEI82277.1"/>
    </source>
</evidence>
<proteinExistence type="predicted"/>
<reference evidence="5 6" key="1">
    <citation type="journal article" date="2011" name="J. Bacteriol.">
        <title>Complete genome sequence of the type strain Cupriavidus necator N-1.</title>
        <authorList>
            <person name="Poehlein A."/>
            <person name="Kusian B."/>
            <person name="Friedrich B."/>
            <person name="Daniel R."/>
            <person name="Bowien B."/>
        </authorList>
    </citation>
    <scope>NUCLEOTIDE SEQUENCE [LARGE SCALE GENOMIC DNA]</scope>
    <source>
        <strain evidence="6">ATCC 43291 / DSM 13513 / CCUG 52238 / LMG 8453 / N-1</strain>
        <plasmid evidence="5 6">pBB1</plasmid>
    </source>
</reference>
<dbReference type="InterPro" id="IPR059106">
    <property type="entry name" value="WHD_MalT"/>
</dbReference>
<dbReference type="EMBL" id="CP002879">
    <property type="protein sequence ID" value="AEI82277.1"/>
    <property type="molecule type" value="Genomic_DNA"/>
</dbReference>
<gene>
    <name evidence="5" type="ordered locus">CNE_BB1p08630</name>
</gene>
<evidence type="ECO:0000313" key="6">
    <source>
        <dbReference type="Proteomes" id="UP000006798"/>
    </source>
</evidence>
<dbReference type="InterPro" id="IPR011990">
    <property type="entry name" value="TPR-like_helical_dom_sf"/>
</dbReference>
<dbReference type="SUPFAM" id="SSF46894">
    <property type="entry name" value="C-terminal effector domain of the bipartite response regulators"/>
    <property type="match status" value="1"/>
</dbReference>
<sequence length="898" mass="97694">MRTPPAKFLAPQRLRTHLTRDRLAAPVVQASDVRLVSVQAPAGFGKTSTMLDIHAACVAAGMRTAWCQLGAADNDFSIFLASLNVAVDALCEADEGVVAARQDSLPTDTLVDRLTRFPMPFAIFIDDFEALHHPAALEFLRQLLGQMPAHGKFVVGSRGTPELGLGRLRAHGRLLEITTDALRFTLEETGAYLRERIGQAVSMDDVRKLHRRTEGWVVAIWLAVLAMQRCEDVSAFIGTFSGSDAAVADYLAEDVLSRQVPQVQDFLLKTSLLSPFSADLCNAVTMRGDGAAMLDRLAHENLFLTSLDAAGQWYRYHSLFSDFLKVRLAQLHGSAEIARLHRLASEWFIAQGRPVPAIEHALKAEDFPAALDLLQQHADPLLWQGRVRLLARWFECLPPSSLSNRPRLRLVQAWALTFLHHGDKALRLLEDMHDAGERDAEIAAHMLALHAFILALTDKLDHAYSAWQDCLRKLSPSHVFPYGVQLNSLASCHIYLGHFDQARRMLDSSRQVHAGIGGGANMRVAQCLDGSIDLTQGRLRQALTRFRSAHEPDASRREQRVDGQEIAGAFLAEALYEAGRGDQAQRLLIAYLPLIREAAYIDPLIVTFVLLCRSALADGREDDAMQWLHDCEQMGYRTGLLRMVASARLERSRIAVLSGDRDGAELELTAAQALHAWSFGPEFAPHANDVETVEVARCRLAIAFGDAAGAAQMLRVALALAQAAQRGRRALKLRILLATALQAAGNSALALDELAPALELASSEGFVSTFIDEGEPVARLICAMGTAGARGGPRLSPAARDLVAQLAGMFAERAGSGPAGTVEALADAHQVQANHGLTRKELKVLGLLAGGMANKEMAVRLFVSETTVKTHLRSINAKLGASSRTHAVAVARKLGLIA</sequence>
<protein>
    <submittedName>
        <fullName evidence="5">Transcriptional regulator LuxR family</fullName>
    </submittedName>
</protein>
<keyword evidence="2" id="KW-0238">DNA-binding</keyword>
<dbReference type="InterPro" id="IPR027417">
    <property type="entry name" value="P-loop_NTPase"/>
</dbReference>
<dbReference type="Pfam" id="PF00196">
    <property type="entry name" value="GerE"/>
    <property type="match status" value="1"/>
</dbReference>
<keyword evidence="3" id="KW-0804">Transcription</keyword>
<dbReference type="Gene3D" id="1.25.40.10">
    <property type="entry name" value="Tetratricopeptide repeat domain"/>
    <property type="match status" value="1"/>
</dbReference>
<dbReference type="RefSeq" id="WP_013959310.1">
    <property type="nucleotide sequence ID" value="NC_015727.1"/>
</dbReference>
<evidence type="ECO:0000256" key="1">
    <source>
        <dbReference type="ARBA" id="ARBA00023015"/>
    </source>
</evidence>
<evidence type="ECO:0000256" key="3">
    <source>
        <dbReference type="ARBA" id="ARBA00023163"/>
    </source>
</evidence>
<dbReference type="CDD" id="cd06170">
    <property type="entry name" value="LuxR_C_like"/>
    <property type="match status" value="1"/>
</dbReference>